<keyword evidence="13" id="KW-1185">Reference proteome</keyword>
<dbReference type="InterPro" id="IPR050467">
    <property type="entry name" value="LRFN"/>
</dbReference>
<dbReference type="InterPro" id="IPR003591">
    <property type="entry name" value="Leu-rich_rpt_typical-subtyp"/>
</dbReference>
<evidence type="ECO:0000259" key="11">
    <source>
        <dbReference type="PROSITE" id="PS50835"/>
    </source>
</evidence>
<comment type="subcellular location">
    <subcellularLocation>
        <location evidence="1">Membrane</location>
        <topology evidence="1">Single-pass membrane protein</topology>
    </subcellularLocation>
</comment>
<dbReference type="InterPro" id="IPR003598">
    <property type="entry name" value="Ig_sub2"/>
</dbReference>
<evidence type="ECO:0000256" key="1">
    <source>
        <dbReference type="ARBA" id="ARBA00004167"/>
    </source>
</evidence>
<dbReference type="SUPFAM" id="SSF52058">
    <property type="entry name" value="L domain-like"/>
    <property type="match status" value="1"/>
</dbReference>
<evidence type="ECO:0000256" key="6">
    <source>
        <dbReference type="ARBA" id="ARBA00022989"/>
    </source>
</evidence>
<dbReference type="Pfam" id="PF13927">
    <property type="entry name" value="Ig_3"/>
    <property type="match status" value="2"/>
</dbReference>
<organism evidence="12 13">
    <name type="scientific">Takifugu flavidus</name>
    <name type="common">sansaifugu</name>
    <dbReference type="NCBI Taxonomy" id="433684"/>
    <lineage>
        <taxon>Eukaryota</taxon>
        <taxon>Metazoa</taxon>
        <taxon>Chordata</taxon>
        <taxon>Craniata</taxon>
        <taxon>Vertebrata</taxon>
        <taxon>Euteleostomi</taxon>
        <taxon>Actinopterygii</taxon>
        <taxon>Neopterygii</taxon>
        <taxon>Teleostei</taxon>
        <taxon>Neoteleostei</taxon>
        <taxon>Acanthomorphata</taxon>
        <taxon>Eupercaria</taxon>
        <taxon>Tetraodontiformes</taxon>
        <taxon>Tetradontoidea</taxon>
        <taxon>Tetraodontidae</taxon>
        <taxon>Takifugu</taxon>
    </lineage>
</organism>
<evidence type="ECO:0000256" key="2">
    <source>
        <dbReference type="ARBA" id="ARBA00022614"/>
    </source>
</evidence>
<dbReference type="SMART" id="SM00369">
    <property type="entry name" value="LRR_TYP"/>
    <property type="match status" value="5"/>
</dbReference>
<feature type="domain" description="Ig-like" evidence="11">
    <location>
        <begin position="667"/>
        <end position="756"/>
    </location>
</feature>
<keyword evidence="8" id="KW-1015">Disulfide bond</keyword>
<dbReference type="GO" id="GO:0016020">
    <property type="term" value="C:membrane"/>
    <property type="evidence" value="ECO:0007669"/>
    <property type="project" value="UniProtKB-SubCell"/>
</dbReference>
<feature type="domain" description="Ig-like" evidence="11">
    <location>
        <begin position="566"/>
        <end position="663"/>
    </location>
</feature>
<evidence type="ECO:0000313" key="13">
    <source>
        <dbReference type="Proteomes" id="UP000324091"/>
    </source>
</evidence>
<evidence type="ECO:0000256" key="10">
    <source>
        <dbReference type="SAM" id="SignalP"/>
    </source>
</evidence>
<dbReference type="InterPro" id="IPR032675">
    <property type="entry name" value="LRR_dom_sf"/>
</dbReference>
<dbReference type="Gene3D" id="2.60.40.10">
    <property type="entry name" value="Immunoglobulins"/>
    <property type="match status" value="6"/>
</dbReference>
<dbReference type="EMBL" id="RHFK02000016">
    <property type="protein sequence ID" value="TWW64237.1"/>
    <property type="molecule type" value="Genomic_DNA"/>
</dbReference>
<dbReference type="PANTHER" id="PTHR45842">
    <property type="entry name" value="SYNAPTIC ADHESION-LIKE MOLECULE SALM"/>
    <property type="match status" value="1"/>
</dbReference>
<dbReference type="CDD" id="cd00096">
    <property type="entry name" value="Ig"/>
    <property type="match status" value="1"/>
</dbReference>
<keyword evidence="2" id="KW-0433">Leucine-rich repeat</keyword>
<dbReference type="InterPro" id="IPR013783">
    <property type="entry name" value="Ig-like_fold"/>
</dbReference>
<evidence type="ECO:0000256" key="3">
    <source>
        <dbReference type="ARBA" id="ARBA00022692"/>
    </source>
</evidence>
<proteinExistence type="predicted"/>
<protein>
    <submittedName>
        <fullName evidence="12">Matrix-remodeling-associated protein 5</fullName>
    </submittedName>
</protein>
<keyword evidence="4 10" id="KW-0732">Signal</keyword>
<evidence type="ECO:0000256" key="4">
    <source>
        <dbReference type="ARBA" id="ARBA00022729"/>
    </source>
</evidence>
<name>A0A5C6NFF0_9TELE</name>
<feature type="domain" description="Ig-like" evidence="11">
    <location>
        <begin position="865"/>
        <end position="963"/>
    </location>
</feature>
<accession>A0A5C6NFF0</accession>
<dbReference type="InterPro" id="IPR013098">
    <property type="entry name" value="Ig_I-set"/>
</dbReference>
<keyword evidence="3" id="KW-0812">Transmembrane</keyword>
<dbReference type="InterPro" id="IPR003599">
    <property type="entry name" value="Ig_sub"/>
</dbReference>
<evidence type="ECO:0000256" key="9">
    <source>
        <dbReference type="ARBA" id="ARBA00023319"/>
    </source>
</evidence>
<feature type="signal peptide" evidence="10">
    <location>
        <begin position="1"/>
        <end position="19"/>
    </location>
</feature>
<evidence type="ECO:0000256" key="5">
    <source>
        <dbReference type="ARBA" id="ARBA00022737"/>
    </source>
</evidence>
<dbReference type="AlphaFoldDB" id="A0A5C6NFF0"/>
<dbReference type="InterPro" id="IPR007110">
    <property type="entry name" value="Ig-like_dom"/>
</dbReference>
<sequence>MFLLRTVLVLLILVSPGVSAPCPRACSCPQPTEVHCTFRSLVIVPPAVPKHVKRMNLGFNRIHRMSTKSLADLRKLELLLMHGNDIHTLPDGVFKDLQSLQMLKMSYNKLTKISRHTLQGLWSLARLHLDHNQLEFLHPDAFQGLTSLRLLQLEGNQLQQLHPATFATFTLMGHFQVSTLRHLYLSDNELRSLPSDLVATMPQLETLYLHGNPWTCDCNMRWLHDWDKNFPGVLKCKKDKALPGGQEELQAVSSMLCSSPIISSTQRTSTPDDVESEVLTTKDFSETFGNISLSLSDEHGNEVDLECGLADHKESTKINWEQVNPLQLASNITLSVDIECPVDRGEYERLWRLIAYYSNVPAHLQRGVMLSKEPHPTYMYSQDSEKDALYYTGVKVKIMAQPAWLMQTSVELQLNRLQSSAKTVTLILRTDFSEAVEVEQAQRQRRTWVMIESKNTTHKVLSALLGSQSEFNCNVHSSGQPVIQWMLPDGSKVEAPYSSPDNRLSVSNEGAVITQNTRVQRFEVHPNGSLNIRNTQPMDGGEYRCIVLNQHGTDTMVTNLVILSQPPLILQPRQRDVTVNLGWKVHLDCAVEGHPTPRVTWVLPNRIHVAPVPHGAPTQQRVSVLSNGTLYISEATFADRGIYKCIGSSTAGSDAVLVRVHVSGILAVVQQTQHENITLAEGSDAYIHCNISGALQPAIRWIIPDGTQLSTSQFSAGHKLVVFPNGTLHIRGLGVRNTGRYECLATSAVVSSRRVVMLSLKRSMSSAKARIVSSSPQRTDVIYGESLLLDCVATGEPTPRIIWRTPSKKLVDAQYSFDSRIMVLTNGTIAIHSVTEKDSGDYLCVARNKIGDDYVLLRVNVMTRPATIKQKQLHTSQEVIYGGDLKVDCVASGLPNPEISWALPDGTMVNPIKARERSSGGRSRRYVVFDNGTLYFNDVGMPEEGDYTCYAENKLGKDEMKVTIKPRLLGNKYLHPQGSLIIQSPTQRDAGKYRCTARNTIGMDSKSTTLNVF</sequence>
<comment type="caution">
    <text evidence="12">The sequence shown here is derived from an EMBL/GenBank/DDBJ whole genome shotgun (WGS) entry which is preliminary data.</text>
</comment>
<dbReference type="PROSITE" id="PS51450">
    <property type="entry name" value="LRR"/>
    <property type="match status" value="1"/>
</dbReference>
<dbReference type="Pfam" id="PF07679">
    <property type="entry name" value="I-set"/>
    <property type="match status" value="3"/>
</dbReference>
<dbReference type="InterPro" id="IPR001611">
    <property type="entry name" value="Leu-rich_rpt"/>
</dbReference>
<dbReference type="Proteomes" id="UP000324091">
    <property type="component" value="Chromosome 3"/>
</dbReference>
<dbReference type="SMART" id="SM00408">
    <property type="entry name" value="IGc2"/>
    <property type="match status" value="5"/>
</dbReference>
<keyword evidence="5" id="KW-0677">Repeat</keyword>
<dbReference type="InterPro" id="IPR036179">
    <property type="entry name" value="Ig-like_dom_sf"/>
</dbReference>
<keyword evidence="7" id="KW-0472">Membrane</keyword>
<dbReference type="SUPFAM" id="SSF48726">
    <property type="entry name" value="Immunoglobulin"/>
    <property type="match status" value="6"/>
</dbReference>
<dbReference type="SMART" id="SM00409">
    <property type="entry name" value="IG"/>
    <property type="match status" value="5"/>
</dbReference>
<evidence type="ECO:0000313" key="12">
    <source>
        <dbReference type="EMBL" id="TWW64237.1"/>
    </source>
</evidence>
<dbReference type="Pfam" id="PF13855">
    <property type="entry name" value="LRR_8"/>
    <property type="match status" value="1"/>
</dbReference>
<dbReference type="FunFam" id="2.60.40.10:FF:000076">
    <property type="entry name" value="Leucine-rich repeat and Ig domain-containing 4"/>
    <property type="match status" value="1"/>
</dbReference>
<keyword evidence="9" id="KW-0393">Immunoglobulin domain</keyword>
<reference evidence="12 13" key="1">
    <citation type="submission" date="2019-04" db="EMBL/GenBank/DDBJ databases">
        <title>Chromosome genome assembly for Takifugu flavidus.</title>
        <authorList>
            <person name="Xiao S."/>
        </authorList>
    </citation>
    <scope>NUCLEOTIDE SEQUENCE [LARGE SCALE GENOMIC DNA]</scope>
    <source>
        <strain evidence="12">HTHZ2018</strain>
        <tissue evidence="12">Muscle</tissue>
    </source>
</reference>
<gene>
    <name evidence="12" type="ORF">D4764_03G0012450</name>
</gene>
<feature type="domain" description="Ig-like" evidence="11">
    <location>
        <begin position="466"/>
        <end position="564"/>
    </location>
</feature>
<keyword evidence="6" id="KW-1133">Transmembrane helix</keyword>
<evidence type="ECO:0000256" key="7">
    <source>
        <dbReference type="ARBA" id="ARBA00023136"/>
    </source>
</evidence>
<evidence type="ECO:0000256" key="8">
    <source>
        <dbReference type="ARBA" id="ARBA00023157"/>
    </source>
</evidence>
<dbReference type="Gene3D" id="3.80.10.10">
    <property type="entry name" value="Ribonuclease Inhibitor"/>
    <property type="match status" value="2"/>
</dbReference>
<dbReference type="PROSITE" id="PS50835">
    <property type="entry name" value="IG_LIKE"/>
    <property type="match status" value="5"/>
</dbReference>
<dbReference type="PANTHER" id="PTHR45842:SF25">
    <property type="entry name" value="CARBOXYPEPTIDASE N SUBUNIT 2-LIKE"/>
    <property type="match status" value="1"/>
</dbReference>
<feature type="chain" id="PRO_5022986104" evidence="10">
    <location>
        <begin position="20"/>
        <end position="1013"/>
    </location>
</feature>
<feature type="domain" description="Ig-like" evidence="11">
    <location>
        <begin position="769"/>
        <end position="862"/>
    </location>
</feature>